<dbReference type="Pfam" id="PF00168">
    <property type="entry name" value="C2"/>
    <property type="match status" value="2"/>
</dbReference>
<feature type="domain" description="VWFA" evidence="5">
    <location>
        <begin position="243"/>
        <end position="458"/>
    </location>
</feature>
<evidence type="ECO:0000256" key="1">
    <source>
        <dbReference type="ARBA" id="ARBA00009048"/>
    </source>
</evidence>
<evidence type="ECO:0000259" key="4">
    <source>
        <dbReference type="PROSITE" id="PS50004"/>
    </source>
</evidence>
<dbReference type="InterPro" id="IPR002035">
    <property type="entry name" value="VWF_A"/>
</dbReference>
<dbReference type="InterPro" id="IPR045052">
    <property type="entry name" value="Copine"/>
</dbReference>
<dbReference type="GO" id="GO:0005886">
    <property type="term" value="C:plasma membrane"/>
    <property type="evidence" value="ECO:0007669"/>
    <property type="project" value="TreeGrafter"/>
</dbReference>
<dbReference type="InterPro" id="IPR036465">
    <property type="entry name" value="vWFA_dom_sf"/>
</dbReference>
<dbReference type="OrthoDB" id="5855668at2759"/>
<dbReference type="GO" id="GO:0005544">
    <property type="term" value="F:calcium-dependent phospholipid binding"/>
    <property type="evidence" value="ECO:0007669"/>
    <property type="project" value="InterPro"/>
</dbReference>
<feature type="domain" description="C2" evidence="4">
    <location>
        <begin position="1"/>
        <end position="70"/>
    </location>
</feature>
<dbReference type="PROSITE" id="PS50004">
    <property type="entry name" value="C2"/>
    <property type="match status" value="1"/>
</dbReference>
<feature type="compositionally biased region" description="Low complexity" evidence="3">
    <location>
        <begin position="672"/>
        <end position="684"/>
    </location>
</feature>
<dbReference type="PANTHER" id="PTHR10857:SF106">
    <property type="entry name" value="C2 DOMAIN-CONTAINING PROTEIN"/>
    <property type="match status" value="1"/>
</dbReference>
<dbReference type="SUPFAM" id="SSF49562">
    <property type="entry name" value="C2 domain (Calcium/lipid-binding domain, CaLB)"/>
    <property type="match status" value="2"/>
</dbReference>
<keyword evidence="2" id="KW-0677">Repeat</keyword>
<feature type="region of interest" description="Disordered" evidence="3">
    <location>
        <begin position="631"/>
        <end position="762"/>
    </location>
</feature>
<accession>A0A9P6UZ22</accession>
<evidence type="ECO:0000256" key="2">
    <source>
        <dbReference type="ARBA" id="ARBA00022737"/>
    </source>
</evidence>
<dbReference type="InterPro" id="IPR010734">
    <property type="entry name" value="Copine_C"/>
</dbReference>
<dbReference type="Gene3D" id="3.40.50.410">
    <property type="entry name" value="von Willebrand factor, type A domain"/>
    <property type="match status" value="1"/>
</dbReference>
<dbReference type="InterPro" id="IPR037768">
    <property type="entry name" value="C2B_Copine"/>
</dbReference>
<dbReference type="CDD" id="cd04048">
    <property type="entry name" value="C2A_Copine"/>
    <property type="match status" value="1"/>
</dbReference>
<reference evidence="6" key="1">
    <citation type="journal article" date="2020" name="Fungal Divers.">
        <title>Resolving the Mortierellaceae phylogeny through synthesis of multi-gene phylogenetics and phylogenomics.</title>
        <authorList>
            <person name="Vandepol N."/>
            <person name="Liber J."/>
            <person name="Desiro A."/>
            <person name="Na H."/>
            <person name="Kennedy M."/>
            <person name="Barry K."/>
            <person name="Grigoriev I.V."/>
            <person name="Miller A.N."/>
            <person name="O'Donnell K."/>
            <person name="Stajich J.E."/>
            <person name="Bonito G."/>
        </authorList>
    </citation>
    <scope>NUCLEOTIDE SEQUENCE</scope>
    <source>
        <strain evidence="6">REB-010B</strain>
    </source>
</reference>
<comment type="similarity">
    <text evidence="1">Belongs to the copine family.</text>
</comment>
<dbReference type="PROSITE" id="PS50234">
    <property type="entry name" value="VWFA"/>
    <property type="match status" value="1"/>
</dbReference>
<evidence type="ECO:0000256" key="3">
    <source>
        <dbReference type="SAM" id="MobiDB-lite"/>
    </source>
</evidence>
<gene>
    <name evidence="6" type="ORF">BGZ99_008314</name>
</gene>
<feature type="region of interest" description="Disordered" evidence="3">
    <location>
        <begin position="562"/>
        <end position="597"/>
    </location>
</feature>
<feature type="compositionally biased region" description="Polar residues" evidence="3">
    <location>
        <begin position="730"/>
        <end position="745"/>
    </location>
</feature>
<dbReference type="CDD" id="cd04047">
    <property type="entry name" value="C2B_Copine"/>
    <property type="match status" value="1"/>
</dbReference>
<dbReference type="GO" id="GO:0071277">
    <property type="term" value="P:cellular response to calcium ion"/>
    <property type="evidence" value="ECO:0007669"/>
    <property type="project" value="TreeGrafter"/>
</dbReference>
<dbReference type="Pfam" id="PF07002">
    <property type="entry name" value="Copine"/>
    <property type="match status" value="1"/>
</dbReference>
<dbReference type="InterPro" id="IPR035892">
    <property type="entry name" value="C2_domain_sf"/>
</dbReference>
<feature type="compositionally biased region" description="Pro residues" evidence="3">
    <location>
        <begin position="571"/>
        <end position="597"/>
    </location>
</feature>
<evidence type="ECO:0000313" key="6">
    <source>
        <dbReference type="EMBL" id="KAG0327099.1"/>
    </source>
</evidence>
<dbReference type="AlphaFoldDB" id="A0A9P6UZ22"/>
<name>A0A9P6UZ22_9FUNG</name>
<evidence type="ECO:0000313" key="7">
    <source>
        <dbReference type="Proteomes" id="UP000738325"/>
    </source>
</evidence>
<proteinExistence type="inferred from homology"/>
<dbReference type="InterPro" id="IPR000008">
    <property type="entry name" value="C2_dom"/>
</dbReference>
<dbReference type="Gene3D" id="2.60.40.150">
    <property type="entry name" value="C2 domain"/>
    <property type="match status" value="1"/>
</dbReference>
<dbReference type="SUPFAM" id="SSF53300">
    <property type="entry name" value="vWA-like"/>
    <property type="match status" value="1"/>
</dbReference>
<dbReference type="EMBL" id="JAAAIP010000064">
    <property type="protein sequence ID" value="KAG0327099.1"/>
    <property type="molecule type" value="Genomic_DNA"/>
</dbReference>
<feature type="compositionally biased region" description="Low complexity" evidence="3">
    <location>
        <begin position="702"/>
        <end position="717"/>
    </location>
</feature>
<sequence>MTERIKDSLNPVFIKGLEMDFHFEAFQRLKFVVYDIDYKNSTDLSEQDYLGEATTDLGSIIGTPGGQVVLNLTHPKPGRFSGKTMGQIVIHAEELATSRNTLNFKIRGLDLTKKGLFKSRPTAFFVIQRANENGTFSAVYRSHMIESEDDPEWKAFSIRESAICNGDRNRRLKIDVMNHKSLGVDTLIGSTAEFTVDELSRYKFPRSIPIPPMTGTTSLIIQSFSITDEPTFLDFIAGGGEINLGVAIDFTASNGDPRKPTSLHFRNPTGENEYTRAIRSVGDILQCYDTDKKFPVYGFGGHVNGGTHHAFPLNGNPNSPEVHAVEGILESYWHAHSFVALSGPTNFSPVITEATRLAKGRGAGSYMILLILTDGMITDLDATLRAINEASNAPLSIIIVGVGSANFQLMSLLDGDDEKYSTKKGSKKRRRDIVQFVAAHDFRPDQPHLLAAALLAEVPTQFMEYMKSMDIKPKPKVRIDPSNFTIIVGPDHLPPGGVILPSVTVATGTSFPVPASTAHPPPVTMPAASSHPVTMTQQVYSAPAGQPYNPTAQVPGYAYGAPSQQHYYPPQGAPGYPPQGAPAYPPPHGAPAYPPQGAPAYPPYGAPAYPPQGAPAYPPPGAYPPHGAPGYPPYGAPAYPPQGAPAYPPQGVPSYPPQEAPGHPPQGPPANPAQAAPAYPLQKALTDPSQGVPVDPSPAAPADPSQAVSADPMQGAPAGPPKAPASPQQLHSTLESPANSQQGAPTNPPRAPASPQQLHPTQ</sequence>
<comment type="caution">
    <text evidence="6">The sequence shown here is derived from an EMBL/GenBank/DDBJ whole genome shotgun (WGS) entry which is preliminary data.</text>
</comment>
<dbReference type="Proteomes" id="UP000738325">
    <property type="component" value="Unassembled WGS sequence"/>
</dbReference>
<organism evidence="6 7">
    <name type="scientific">Dissophora globulifera</name>
    <dbReference type="NCBI Taxonomy" id="979702"/>
    <lineage>
        <taxon>Eukaryota</taxon>
        <taxon>Fungi</taxon>
        <taxon>Fungi incertae sedis</taxon>
        <taxon>Mucoromycota</taxon>
        <taxon>Mortierellomycotina</taxon>
        <taxon>Mortierellomycetes</taxon>
        <taxon>Mortierellales</taxon>
        <taxon>Mortierellaceae</taxon>
        <taxon>Dissophora</taxon>
    </lineage>
</organism>
<dbReference type="SMART" id="SM00327">
    <property type="entry name" value="VWA"/>
    <property type="match status" value="1"/>
</dbReference>
<dbReference type="PANTHER" id="PTHR10857">
    <property type="entry name" value="COPINE"/>
    <property type="match status" value="1"/>
</dbReference>
<feature type="compositionally biased region" description="Pro residues" evidence="3">
    <location>
        <begin position="631"/>
        <end position="671"/>
    </location>
</feature>
<keyword evidence="7" id="KW-1185">Reference proteome</keyword>
<protein>
    <submittedName>
        <fullName evidence="6">Uncharacterized protein</fullName>
    </submittedName>
</protein>
<evidence type="ECO:0000259" key="5">
    <source>
        <dbReference type="PROSITE" id="PS50234"/>
    </source>
</evidence>